<dbReference type="OrthoDB" id="309023at2"/>
<dbReference type="AlphaFoldDB" id="G9YJD6"/>
<organism evidence="6 7">
    <name type="scientific">Anaeroglobus geminatus F0357</name>
    <dbReference type="NCBI Taxonomy" id="861450"/>
    <lineage>
        <taxon>Bacteria</taxon>
        <taxon>Bacillati</taxon>
        <taxon>Bacillota</taxon>
        <taxon>Negativicutes</taxon>
        <taxon>Veillonellales</taxon>
        <taxon>Veillonellaceae</taxon>
        <taxon>Anaeroglobus</taxon>
    </lineage>
</organism>
<evidence type="ECO:0000256" key="5">
    <source>
        <dbReference type="SAM" id="Phobius"/>
    </source>
</evidence>
<keyword evidence="2 5" id="KW-0812">Transmembrane</keyword>
<evidence type="ECO:0000256" key="4">
    <source>
        <dbReference type="ARBA" id="ARBA00023136"/>
    </source>
</evidence>
<evidence type="ECO:0000256" key="1">
    <source>
        <dbReference type="ARBA" id="ARBA00004141"/>
    </source>
</evidence>
<dbReference type="Gene3D" id="1.50.10.150">
    <property type="entry name" value="Voltage-dependent anion channel"/>
    <property type="match status" value="1"/>
</dbReference>
<reference evidence="6 7" key="1">
    <citation type="submission" date="2011-08" db="EMBL/GenBank/DDBJ databases">
        <authorList>
            <person name="Weinstock G."/>
            <person name="Sodergren E."/>
            <person name="Clifton S."/>
            <person name="Fulton L."/>
            <person name="Fulton B."/>
            <person name="Courtney L."/>
            <person name="Fronick C."/>
            <person name="Harrison M."/>
            <person name="Strong C."/>
            <person name="Farmer C."/>
            <person name="Delahaunty K."/>
            <person name="Markovic C."/>
            <person name="Hall O."/>
            <person name="Minx P."/>
            <person name="Tomlinson C."/>
            <person name="Mitreva M."/>
            <person name="Hou S."/>
            <person name="Chen J."/>
            <person name="Wollam A."/>
            <person name="Pepin K.H."/>
            <person name="Johnson M."/>
            <person name="Bhonagiri V."/>
            <person name="Zhang X."/>
            <person name="Suruliraj S."/>
            <person name="Warren W."/>
            <person name="Chinwalla A."/>
            <person name="Mardis E.R."/>
            <person name="Wilson R.K."/>
        </authorList>
    </citation>
    <scope>NUCLEOTIDE SEQUENCE [LARGE SCALE GENOMIC DNA]</scope>
    <source>
        <strain evidence="6 7">F0357</strain>
    </source>
</reference>
<sequence length="320" mass="34811">MKFFASLPLPVAGIALATASLGRLLGAYAVFLQDLCGLTAAALLVCLLLRYVKSPLYKEEKENPLTAPIIPLLPMTILALSGYGSELHPVPGLCLRYIGFLWHGWYILDFTERTLRNFRLERVLPSWFVVYVGIVISVITMPLTAGGTIGAISSSVPEEPFSRIGLVTILLAWGLTAYIFIGGLIFYRLRYIPLKPFEIPTLVIFSAPPALCLSAYIHTVGLPDLPLLVFLAVSGLFFYICSLVVIIRFWREQKFYPTMASFTFPLVIFATAACGTSLALLGPGPHAAGIAAVTAGIAAVVTAGTGIGFVQHIWRQRKFT</sequence>
<dbReference type="InterPro" id="IPR038665">
    <property type="entry name" value="Voltage-dep_anion_channel_sf"/>
</dbReference>
<keyword evidence="4 5" id="KW-0472">Membrane</keyword>
<feature type="transmembrane region" description="Helical" evidence="5">
    <location>
        <begin position="128"/>
        <end position="152"/>
    </location>
</feature>
<dbReference type="InterPro" id="IPR052951">
    <property type="entry name" value="Tellurite_res_ion_channel"/>
</dbReference>
<dbReference type="RefSeq" id="WP_006790750.1">
    <property type="nucleotide sequence ID" value="NZ_JH417605.1"/>
</dbReference>
<keyword evidence="7" id="KW-1185">Reference proteome</keyword>
<dbReference type="Pfam" id="PF03595">
    <property type="entry name" value="SLAC1"/>
    <property type="match status" value="1"/>
</dbReference>
<comment type="subcellular location">
    <subcellularLocation>
        <location evidence="1">Membrane</location>
        <topology evidence="1">Multi-pass membrane protein</topology>
    </subcellularLocation>
</comment>
<dbReference type="Proteomes" id="UP000005481">
    <property type="component" value="Unassembled WGS sequence"/>
</dbReference>
<evidence type="ECO:0000256" key="3">
    <source>
        <dbReference type="ARBA" id="ARBA00022989"/>
    </source>
</evidence>
<accession>G9YJD6</accession>
<keyword evidence="3 5" id="KW-1133">Transmembrane helix</keyword>
<evidence type="ECO:0000313" key="6">
    <source>
        <dbReference type="EMBL" id="EHM38653.1"/>
    </source>
</evidence>
<dbReference type="eggNOG" id="COG1275">
    <property type="taxonomic scope" value="Bacteria"/>
</dbReference>
<feature type="transmembrane region" description="Helical" evidence="5">
    <location>
        <begin position="262"/>
        <end position="281"/>
    </location>
</feature>
<dbReference type="GO" id="GO:0046583">
    <property type="term" value="F:monoatomic cation efflux transmembrane transporter activity"/>
    <property type="evidence" value="ECO:0007669"/>
    <property type="project" value="TreeGrafter"/>
</dbReference>
<feature type="transmembrane region" description="Helical" evidence="5">
    <location>
        <begin position="199"/>
        <end position="219"/>
    </location>
</feature>
<dbReference type="EMBL" id="AGCJ01000076">
    <property type="protein sequence ID" value="EHM38653.1"/>
    <property type="molecule type" value="Genomic_DNA"/>
</dbReference>
<dbReference type="PANTHER" id="PTHR37955">
    <property type="entry name" value="TELLURITE RESISTANCE PROTEIN TEHA"/>
    <property type="match status" value="1"/>
</dbReference>
<comment type="caution">
    <text evidence="6">The sequence shown here is derived from an EMBL/GenBank/DDBJ whole genome shotgun (WGS) entry which is preliminary data.</text>
</comment>
<proteinExistence type="predicted"/>
<gene>
    <name evidence="6" type="ORF">HMPREF0080_01785</name>
</gene>
<dbReference type="InterPro" id="IPR004695">
    <property type="entry name" value="SLAC1/Mae1/Ssu1/TehA"/>
</dbReference>
<feature type="transmembrane region" description="Helical" evidence="5">
    <location>
        <begin position="225"/>
        <end position="250"/>
    </location>
</feature>
<feature type="transmembrane region" description="Helical" evidence="5">
    <location>
        <begin position="29"/>
        <end position="52"/>
    </location>
</feature>
<evidence type="ECO:0000256" key="2">
    <source>
        <dbReference type="ARBA" id="ARBA00022692"/>
    </source>
</evidence>
<dbReference type="PANTHER" id="PTHR37955:SF1">
    <property type="entry name" value="DEP DOMAIN-CONTAINING PROTEIN"/>
    <property type="match status" value="1"/>
</dbReference>
<feature type="transmembrane region" description="Helical" evidence="5">
    <location>
        <begin position="287"/>
        <end position="310"/>
    </location>
</feature>
<protein>
    <submittedName>
        <fullName evidence="6">C4-dicarboxylate transporter/malic acid transport protein</fullName>
    </submittedName>
</protein>
<evidence type="ECO:0000313" key="7">
    <source>
        <dbReference type="Proteomes" id="UP000005481"/>
    </source>
</evidence>
<feature type="transmembrane region" description="Helical" evidence="5">
    <location>
        <begin position="164"/>
        <end position="187"/>
    </location>
</feature>
<dbReference type="STRING" id="861450.HMPREF0080_01785"/>
<name>G9YJD6_9FIRM</name>
<dbReference type="GO" id="GO:0005886">
    <property type="term" value="C:plasma membrane"/>
    <property type="evidence" value="ECO:0007669"/>
    <property type="project" value="TreeGrafter"/>
</dbReference>
<dbReference type="HOGENOM" id="CLU_075737_1_0_9"/>